<evidence type="ECO:0000313" key="2">
    <source>
        <dbReference type="Proteomes" id="UP000038045"/>
    </source>
</evidence>
<dbReference type="WBParaSite" id="PTRK_0001474100.1">
    <property type="protein sequence ID" value="PTRK_0001474100.1"/>
    <property type="gene ID" value="PTRK_0001474100"/>
</dbReference>
<feature type="region of interest" description="Disordered" evidence="1">
    <location>
        <begin position="26"/>
        <end position="177"/>
    </location>
</feature>
<reference evidence="3" key="1">
    <citation type="submission" date="2017-02" db="UniProtKB">
        <authorList>
            <consortium name="WormBaseParasite"/>
        </authorList>
    </citation>
    <scope>IDENTIFICATION</scope>
</reference>
<name>A0A0N5A079_PARTI</name>
<protein>
    <submittedName>
        <fullName evidence="3">TetR family transcriptional regulator</fullName>
    </submittedName>
</protein>
<proteinExistence type="predicted"/>
<dbReference type="Proteomes" id="UP000038045">
    <property type="component" value="Unplaced"/>
</dbReference>
<feature type="compositionally biased region" description="Basic residues" evidence="1">
    <location>
        <begin position="32"/>
        <end position="45"/>
    </location>
</feature>
<dbReference type="AlphaFoldDB" id="A0A0N5A079"/>
<keyword evidence="2" id="KW-1185">Reference proteome</keyword>
<accession>A0A0N5A079</accession>
<evidence type="ECO:0000313" key="3">
    <source>
        <dbReference type="WBParaSite" id="PTRK_0001474100.1"/>
    </source>
</evidence>
<sequence>MGTVGENNSLEPEEKRAVLKAAVEVRTDHCARRGLRQGRRGHRRGRPDGASGHGLCAHRGGARGALPRRGGRQRPAEHAVQQPADVPSDAEQRRPAPSVGRAEHRRPERKRPGFASHHRHIQRAGRPLFGHGRPGRCGAGRHDSGRQGLGLGSDQRLPRRVGGPGQGGPSRRHRPRP</sequence>
<organism evidence="2 3">
    <name type="scientific">Parastrongyloides trichosuri</name>
    <name type="common">Possum-specific nematode worm</name>
    <dbReference type="NCBI Taxonomy" id="131310"/>
    <lineage>
        <taxon>Eukaryota</taxon>
        <taxon>Metazoa</taxon>
        <taxon>Ecdysozoa</taxon>
        <taxon>Nematoda</taxon>
        <taxon>Chromadorea</taxon>
        <taxon>Rhabditida</taxon>
        <taxon>Tylenchina</taxon>
        <taxon>Panagrolaimomorpha</taxon>
        <taxon>Strongyloidoidea</taxon>
        <taxon>Strongyloididae</taxon>
        <taxon>Parastrongyloides</taxon>
    </lineage>
</organism>
<evidence type="ECO:0000256" key="1">
    <source>
        <dbReference type="SAM" id="MobiDB-lite"/>
    </source>
</evidence>